<dbReference type="SMART" id="SM00448">
    <property type="entry name" value="REC"/>
    <property type="match status" value="1"/>
</dbReference>
<evidence type="ECO:0000313" key="4">
    <source>
        <dbReference type="Proteomes" id="UP000319383"/>
    </source>
</evidence>
<evidence type="ECO:0000256" key="1">
    <source>
        <dbReference type="PROSITE-ProRule" id="PRU00169"/>
    </source>
</evidence>
<dbReference type="KEGG" id="sdyn:Mal52_20560"/>
<dbReference type="InterPro" id="IPR011006">
    <property type="entry name" value="CheY-like_superfamily"/>
</dbReference>
<keyword evidence="1" id="KW-0597">Phosphoprotein</keyword>
<protein>
    <recommendedName>
        <fullName evidence="2">Response regulatory domain-containing protein</fullName>
    </recommendedName>
</protein>
<dbReference type="EMBL" id="CP036276">
    <property type="protein sequence ID" value="QDU43580.1"/>
    <property type="molecule type" value="Genomic_DNA"/>
</dbReference>
<dbReference type="Proteomes" id="UP000319383">
    <property type="component" value="Chromosome"/>
</dbReference>
<dbReference type="SUPFAM" id="SSF52172">
    <property type="entry name" value="CheY-like"/>
    <property type="match status" value="1"/>
</dbReference>
<dbReference type="PANTHER" id="PTHR43228:SF1">
    <property type="entry name" value="TWO-COMPONENT RESPONSE REGULATOR ARR22"/>
    <property type="match status" value="1"/>
</dbReference>
<dbReference type="AlphaFoldDB" id="A0A517ZM78"/>
<dbReference type="Pfam" id="PF00072">
    <property type="entry name" value="Response_reg"/>
    <property type="match status" value="1"/>
</dbReference>
<dbReference type="RefSeq" id="WP_145375744.1">
    <property type="nucleotide sequence ID" value="NZ_CAXBED010000003.1"/>
</dbReference>
<name>A0A517ZM78_9PLAN</name>
<dbReference type="Gene3D" id="3.40.50.2300">
    <property type="match status" value="1"/>
</dbReference>
<feature type="modified residue" description="4-aspartylphosphate" evidence="1">
    <location>
        <position position="52"/>
    </location>
</feature>
<evidence type="ECO:0000313" key="3">
    <source>
        <dbReference type="EMBL" id="QDU43580.1"/>
    </source>
</evidence>
<evidence type="ECO:0000259" key="2">
    <source>
        <dbReference type="PROSITE" id="PS50110"/>
    </source>
</evidence>
<dbReference type="GO" id="GO:0000160">
    <property type="term" value="P:phosphorelay signal transduction system"/>
    <property type="evidence" value="ECO:0007669"/>
    <property type="project" value="InterPro"/>
</dbReference>
<sequence>MKTILLVDDSRAVRLAGRRIMAAIGLDVLEAEHGEEALNMVREHEVDVVLLDWNMPIMNGLEFLKALRADNELPQPTVIMCTTENDMERIIEAMQAGANEYVMKPFTEDIVRGKLQETGVLEIA</sequence>
<feature type="domain" description="Response regulatory" evidence="2">
    <location>
        <begin position="3"/>
        <end position="119"/>
    </location>
</feature>
<dbReference type="InterPro" id="IPR001789">
    <property type="entry name" value="Sig_transdc_resp-reg_receiver"/>
</dbReference>
<organism evidence="3 4">
    <name type="scientific">Symmachiella dynata</name>
    <dbReference type="NCBI Taxonomy" id="2527995"/>
    <lineage>
        <taxon>Bacteria</taxon>
        <taxon>Pseudomonadati</taxon>
        <taxon>Planctomycetota</taxon>
        <taxon>Planctomycetia</taxon>
        <taxon>Planctomycetales</taxon>
        <taxon>Planctomycetaceae</taxon>
        <taxon>Symmachiella</taxon>
    </lineage>
</organism>
<dbReference type="OrthoDB" id="9813953at2"/>
<dbReference type="InterPro" id="IPR052048">
    <property type="entry name" value="ST_Response_Regulator"/>
</dbReference>
<dbReference type="PANTHER" id="PTHR43228">
    <property type="entry name" value="TWO-COMPONENT RESPONSE REGULATOR"/>
    <property type="match status" value="1"/>
</dbReference>
<proteinExistence type="predicted"/>
<accession>A0A517ZM78</accession>
<keyword evidence="4" id="KW-1185">Reference proteome</keyword>
<gene>
    <name evidence="3" type="ORF">Mal52_20560</name>
</gene>
<dbReference type="PROSITE" id="PS50110">
    <property type="entry name" value="RESPONSE_REGULATORY"/>
    <property type="match status" value="1"/>
</dbReference>
<reference evidence="3 4" key="1">
    <citation type="submission" date="2019-02" db="EMBL/GenBank/DDBJ databases">
        <title>Deep-cultivation of Planctomycetes and their phenomic and genomic characterization uncovers novel biology.</title>
        <authorList>
            <person name="Wiegand S."/>
            <person name="Jogler M."/>
            <person name="Boedeker C."/>
            <person name="Pinto D."/>
            <person name="Vollmers J."/>
            <person name="Rivas-Marin E."/>
            <person name="Kohn T."/>
            <person name="Peeters S.H."/>
            <person name="Heuer A."/>
            <person name="Rast P."/>
            <person name="Oberbeckmann S."/>
            <person name="Bunk B."/>
            <person name="Jeske O."/>
            <person name="Meyerdierks A."/>
            <person name="Storesund J.E."/>
            <person name="Kallscheuer N."/>
            <person name="Luecker S."/>
            <person name="Lage O.M."/>
            <person name="Pohl T."/>
            <person name="Merkel B.J."/>
            <person name="Hornburger P."/>
            <person name="Mueller R.-W."/>
            <person name="Bruemmer F."/>
            <person name="Labrenz M."/>
            <person name="Spormann A.M."/>
            <person name="Op den Camp H."/>
            <person name="Overmann J."/>
            <person name="Amann R."/>
            <person name="Jetten M.S.M."/>
            <person name="Mascher T."/>
            <person name="Medema M.H."/>
            <person name="Devos D.P."/>
            <person name="Kaster A.-K."/>
            <person name="Ovreas L."/>
            <person name="Rohde M."/>
            <person name="Galperin M.Y."/>
            <person name="Jogler C."/>
        </authorList>
    </citation>
    <scope>NUCLEOTIDE SEQUENCE [LARGE SCALE GENOMIC DNA]</scope>
    <source>
        <strain evidence="3 4">Mal52</strain>
    </source>
</reference>